<evidence type="ECO:0000313" key="2">
    <source>
        <dbReference type="Proteomes" id="UP001391051"/>
    </source>
</evidence>
<dbReference type="GeneID" id="92075440"/>
<protein>
    <submittedName>
        <fullName evidence="1">Uncharacterized protein</fullName>
    </submittedName>
</protein>
<reference evidence="1 2" key="1">
    <citation type="submission" date="2023-01" db="EMBL/GenBank/DDBJ databases">
        <title>Analysis of 21 Apiospora genomes using comparative genomics revels a genus with tremendous synthesis potential of carbohydrate active enzymes and secondary metabolites.</title>
        <authorList>
            <person name="Sorensen T."/>
        </authorList>
    </citation>
    <scope>NUCLEOTIDE SEQUENCE [LARGE SCALE GENOMIC DNA]</scope>
    <source>
        <strain evidence="1 2">CBS 24483</strain>
    </source>
</reference>
<accession>A0ABR1QJL2</accession>
<name>A0ABR1QJL2_9PEZI</name>
<comment type="caution">
    <text evidence="1">The sequence shown here is derived from an EMBL/GenBank/DDBJ whole genome shotgun (WGS) entry which is preliminary data.</text>
</comment>
<organism evidence="1 2">
    <name type="scientific">Apiospora aurea</name>
    <dbReference type="NCBI Taxonomy" id="335848"/>
    <lineage>
        <taxon>Eukaryota</taxon>
        <taxon>Fungi</taxon>
        <taxon>Dikarya</taxon>
        <taxon>Ascomycota</taxon>
        <taxon>Pezizomycotina</taxon>
        <taxon>Sordariomycetes</taxon>
        <taxon>Xylariomycetidae</taxon>
        <taxon>Amphisphaeriales</taxon>
        <taxon>Apiosporaceae</taxon>
        <taxon>Apiospora</taxon>
    </lineage>
</organism>
<dbReference type="EMBL" id="JAQQWE010000004">
    <property type="protein sequence ID" value="KAK7956934.1"/>
    <property type="molecule type" value="Genomic_DNA"/>
</dbReference>
<proteinExistence type="predicted"/>
<sequence length="431" mass="43572">MPPKPPPDVEEGVGTAEETAGVASVALAVGTAEVTSGAAEDKAGVASVALAEEEGRRALVRPPIIPPKPPDPVDVGAAEETAGVALVTLAVGTTEVASEAGEEAAEVTSGTAEDKAGVASVALAEEEGRRALVRPPIIPPKPPDPVDVGAAEEIGVVASVALAVGTTEVASKAGEEAAEVNSLAGEEAAEVKSVAVEEAAEVASVALAVGVGRTALVTSETISPKSLVNPGSRPPLSDEEAVAGALEVGVTKPVGAMTTALEDAATVGLAEPAAADEPLLALETADSAALVDVVDPRPISNKPLDGRSMRGELPEDPAAEDLAAALDSVFPDGLGVATTPVIVVEGETNTGVVRVIVWLSLSPEFDPELEGSFFDDPRPFDRLAMRSPRLSDESRFVVSDFSEVVLSGVEEAEGALVMVMLVNCRFTCRGK</sequence>
<evidence type="ECO:0000313" key="1">
    <source>
        <dbReference type="EMBL" id="KAK7956934.1"/>
    </source>
</evidence>
<gene>
    <name evidence="1" type="ORF">PG986_006156</name>
</gene>
<keyword evidence="2" id="KW-1185">Reference proteome</keyword>
<dbReference type="RefSeq" id="XP_066702240.1">
    <property type="nucleotide sequence ID" value="XM_066842378.1"/>
</dbReference>
<dbReference type="Proteomes" id="UP001391051">
    <property type="component" value="Unassembled WGS sequence"/>
</dbReference>